<dbReference type="InterPro" id="IPR005763">
    <property type="entry name" value="Fucose_isomerase"/>
</dbReference>
<keyword evidence="3 7" id="KW-0464">Manganese</keyword>
<dbReference type="EC" id="5.3.1.25" evidence="7"/>
<proteinExistence type="inferred from homology"/>
<dbReference type="GO" id="GO:0005737">
    <property type="term" value="C:cytoplasm"/>
    <property type="evidence" value="ECO:0007669"/>
    <property type="project" value="UniProtKB-SubCell"/>
</dbReference>
<dbReference type="UniPathway" id="UPA00563">
    <property type="reaction ID" value="UER00624"/>
</dbReference>
<sequence>MNNIYEWKPKIGIRPILDGRRRGIRESLEAKTMKMAHSLVDFLKEHIHYPDGETVECVIADTTIGGVAEANKCEEKFKKNNVTLTISVTPSWAYGSETIDMDPTRPKAIWGFNGTERPGSVYLAAALAAHNQLGIPAFGIYGEEVQDVDDHSIPVDVQKKLLLFARAGLAVGMMKDKSYLAMGTVSMGILGSHVQTDFFQKYLGMRNEFIDMTEFIRRIEQGIYDKNEFEKARKWVAENCAQGEDKNNPKNQRSEEQKQSDWNFVIKMTLIARDLMRGNPLLKEMGYEEEAEGHHALIAGFQGQRQWTDHFPNGDFMEAILNSSFDWNGLRPPIVFATENDNLNAVSMMFGHLLTNTPQLFADVRSYWSPEAVQRVCDGYQLQGLAKKGIIHLKNSGSAAIDFAGEMYSGKDPAIKSYWEITEKEISNTLADITWYPANTEYFRGGGFSSQFYTDVEMPVTMFRVNLVDGLGPVLQIAEGYTVCLPNEISKTLDDRTDPTWPTTWFVPNLTGKGVFKDVYNVMNHWGSNHASISYGHIGADLITLASMLRIPVNMHNVSSDNIFRPSAWNAFGTANLEFADYQACSNFGPLYG</sequence>
<protein>
    <recommendedName>
        <fullName evidence="7">L-fucose isomerase</fullName>
        <shortName evidence="7">FucIase</shortName>
        <ecNumber evidence="7">5.3.1.25</ecNumber>
    </recommendedName>
    <alternativeName>
        <fullName evidence="7">6-deoxy-L-galactose isomerase</fullName>
    </alternativeName>
</protein>
<dbReference type="InterPro" id="IPR009015">
    <property type="entry name" value="Fucose_isomerase_N/cen_sf"/>
</dbReference>
<dbReference type="InterPro" id="IPR004216">
    <property type="entry name" value="Fuc/Ara_isomerase_C"/>
</dbReference>
<feature type="binding site" evidence="7">
    <location>
        <position position="339"/>
    </location>
    <ligand>
        <name>Mn(2+)</name>
        <dbReference type="ChEBI" id="CHEBI:29035"/>
    </ligand>
</feature>
<dbReference type="SUPFAM" id="SSF53743">
    <property type="entry name" value="FucI/AraA N-terminal and middle domains"/>
    <property type="match status" value="1"/>
</dbReference>
<dbReference type="InterPro" id="IPR038391">
    <property type="entry name" value="Fucose_iso_dom1_sf"/>
</dbReference>
<feature type="domain" description="L-fucose isomerase N-terminal-2" evidence="10">
    <location>
        <begin position="177"/>
        <end position="356"/>
    </location>
</feature>
<name>A0A317KV96_9BACI</name>
<gene>
    <name evidence="7" type="primary">fucI</name>
    <name evidence="11" type="ORF">DLJ74_16775</name>
</gene>
<dbReference type="EMBL" id="QGTD01000018">
    <property type="protein sequence ID" value="PWU67223.1"/>
    <property type="molecule type" value="Genomic_DNA"/>
</dbReference>
<comment type="similarity">
    <text evidence="7">Belongs to the L-fucose isomerase family.</text>
</comment>
<dbReference type="Gene3D" id="3.40.275.10">
    <property type="entry name" value="L-fucose Isomerase, Chain A, domain 2"/>
    <property type="match status" value="1"/>
</dbReference>
<dbReference type="GO" id="GO:0008736">
    <property type="term" value="F:L-fucose isomerase activity"/>
    <property type="evidence" value="ECO:0007669"/>
    <property type="project" value="UniProtKB-UniRule"/>
</dbReference>
<evidence type="ECO:0000256" key="2">
    <source>
        <dbReference type="ARBA" id="ARBA00022723"/>
    </source>
</evidence>
<dbReference type="AlphaFoldDB" id="A0A317KV96"/>
<dbReference type="GO" id="GO:0008790">
    <property type="term" value="F:arabinose isomerase activity"/>
    <property type="evidence" value="ECO:0007669"/>
    <property type="project" value="TreeGrafter"/>
</dbReference>
<feature type="binding site" evidence="7">
    <location>
        <position position="363"/>
    </location>
    <ligand>
        <name>Mn(2+)</name>
        <dbReference type="ChEBI" id="CHEBI:29035"/>
    </ligand>
</feature>
<evidence type="ECO:0000256" key="1">
    <source>
        <dbReference type="ARBA" id="ARBA00022490"/>
    </source>
</evidence>
<dbReference type="Pfam" id="PF07881">
    <property type="entry name" value="Fucose_iso_N1"/>
    <property type="match status" value="1"/>
</dbReference>
<reference evidence="11 12" key="1">
    <citation type="submission" date="2018-05" db="EMBL/GenBank/DDBJ databases">
        <title>Genomic analysis of Gracilibacillus dipsosauri DD1 reveals novel features of a salt-tolerant amylase.</title>
        <authorList>
            <person name="Deutch C.E."/>
            <person name="Yang S."/>
        </authorList>
    </citation>
    <scope>NUCLEOTIDE SEQUENCE [LARGE SCALE GENOMIC DNA]</scope>
    <source>
        <strain evidence="11 12">DD1</strain>
    </source>
</reference>
<dbReference type="InterPro" id="IPR038392">
    <property type="entry name" value="Fucose_isomerase_dom2_sf"/>
</dbReference>
<dbReference type="OrthoDB" id="9760430at2"/>
<dbReference type="RefSeq" id="WP_109985316.1">
    <property type="nucleotide sequence ID" value="NZ_QGTD01000018.1"/>
</dbReference>
<keyword evidence="1 7" id="KW-0963">Cytoplasm</keyword>
<dbReference type="InterPro" id="IPR015888">
    <property type="entry name" value="Fuc_isomerase_C"/>
</dbReference>
<evidence type="ECO:0000259" key="9">
    <source>
        <dbReference type="Pfam" id="PF07881"/>
    </source>
</evidence>
<dbReference type="InterPro" id="IPR038393">
    <property type="entry name" value="Fuc_iso_dom3_sf"/>
</dbReference>
<keyword evidence="5 7" id="KW-0294">Fucose metabolism</keyword>
<dbReference type="Proteomes" id="UP000245624">
    <property type="component" value="Unassembled WGS sequence"/>
</dbReference>
<dbReference type="GO" id="GO:0030145">
    <property type="term" value="F:manganese ion binding"/>
    <property type="evidence" value="ECO:0007669"/>
    <property type="project" value="UniProtKB-UniRule"/>
</dbReference>
<keyword evidence="2 7" id="KW-0479">Metal-binding</keyword>
<evidence type="ECO:0000313" key="12">
    <source>
        <dbReference type="Proteomes" id="UP000245624"/>
    </source>
</evidence>
<evidence type="ECO:0000256" key="5">
    <source>
        <dbReference type="ARBA" id="ARBA00023253"/>
    </source>
</evidence>
<keyword evidence="12" id="KW-1185">Reference proteome</keyword>
<comment type="catalytic activity">
    <reaction evidence="7">
        <text>L-fucose = L-fuculose</text>
        <dbReference type="Rhea" id="RHEA:17233"/>
        <dbReference type="ChEBI" id="CHEBI:2181"/>
        <dbReference type="ChEBI" id="CHEBI:17617"/>
        <dbReference type="EC" id="5.3.1.25"/>
    </reaction>
</comment>
<dbReference type="SUPFAM" id="SSF50443">
    <property type="entry name" value="FucI/AraA C-terminal domain-like"/>
    <property type="match status" value="1"/>
</dbReference>
<dbReference type="Pfam" id="PF07882">
    <property type="entry name" value="Fucose_iso_N2"/>
    <property type="match status" value="1"/>
</dbReference>
<comment type="subcellular location">
    <subcellularLocation>
        <location evidence="7">Cytoplasm</location>
    </subcellularLocation>
</comment>
<organism evidence="11 12">
    <name type="scientific">Gracilibacillus dipsosauri</name>
    <dbReference type="NCBI Taxonomy" id="178340"/>
    <lineage>
        <taxon>Bacteria</taxon>
        <taxon>Bacillati</taxon>
        <taxon>Bacillota</taxon>
        <taxon>Bacilli</taxon>
        <taxon>Bacillales</taxon>
        <taxon>Bacillaceae</taxon>
        <taxon>Gracilibacillus</taxon>
    </lineage>
</organism>
<evidence type="ECO:0000256" key="6">
    <source>
        <dbReference type="ARBA" id="ARBA00023277"/>
    </source>
</evidence>
<evidence type="ECO:0000256" key="7">
    <source>
        <dbReference type="HAMAP-Rule" id="MF_01254"/>
    </source>
</evidence>
<dbReference type="Gene3D" id="3.20.14.10">
    <property type="entry name" value="L-fucose/L-arabinose isomerase, C-terminal"/>
    <property type="match status" value="1"/>
</dbReference>
<dbReference type="GO" id="GO:0042355">
    <property type="term" value="P:L-fucose catabolic process"/>
    <property type="evidence" value="ECO:0007669"/>
    <property type="project" value="UniProtKB-UniRule"/>
</dbReference>
<feature type="domain" description="L-fucose isomerase N-terminal-1" evidence="9">
    <location>
        <begin position="8"/>
        <end position="176"/>
    </location>
</feature>
<dbReference type="InterPro" id="IPR012888">
    <property type="entry name" value="Fucose_iso_N1"/>
</dbReference>
<dbReference type="Pfam" id="PF02952">
    <property type="entry name" value="Fucose_iso_C"/>
    <property type="match status" value="1"/>
</dbReference>
<feature type="active site" description="Proton acceptor" evidence="7">
    <location>
        <position position="363"/>
    </location>
</feature>
<comment type="pathway">
    <text evidence="7">Carbohydrate degradation; L-fucose degradation; L-lactaldehyde and glycerone phosphate from L-fucose: step 1/3.</text>
</comment>
<comment type="caution">
    <text evidence="11">The sequence shown here is derived from an EMBL/GenBank/DDBJ whole genome shotgun (WGS) entry which is preliminary data.</text>
</comment>
<dbReference type="NCBIfam" id="NF008220">
    <property type="entry name" value="PRK10991.1"/>
    <property type="match status" value="1"/>
</dbReference>
<dbReference type="Gene3D" id="3.40.50.1070">
    <property type="match status" value="1"/>
</dbReference>
<keyword evidence="4 7" id="KW-0413">Isomerase</keyword>
<feature type="active site" description="Proton acceptor" evidence="7">
    <location>
        <position position="339"/>
    </location>
</feature>
<dbReference type="InterPro" id="IPR012889">
    <property type="entry name" value="Fucose_isomerase_N2"/>
</dbReference>
<evidence type="ECO:0000259" key="10">
    <source>
        <dbReference type="Pfam" id="PF07882"/>
    </source>
</evidence>
<comment type="cofactor">
    <cofactor evidence="7">
        <name>Mn(2+)</name>
        <dbReference type="ChEBI" id="CHEBI:29035"/>
    </cofactor>
</comment>
<accession>A0A317KV96</accession>
<feature type="domain" description="L-fucose isomerase C-terminal" evidence="8">
    <location>
        <begin position="394"/>
        <end position="556"/>
    </location>
</feature>
<dbReference type="NCBIfam" id="TIGR01089">
    <property type="entry name" value="fucI"/>
    <property type="match status" value="1"/>
</dbReference>
<evidence type="ECO:0000256" key="4">
    <source>
        <dbReference type="ARBA" id="ARBA00023235"/>
    </source>
</evidence>
<comment type="function">
    <text evidence="7">Converts the aldose L-fucose into the corresponding ketose L-fuculose.</text>
</comment>
<evidence type="ECO:0000259" key="8">
    <source>
        <dbReference type="Pfam" id="PF02952"/>
    </source>
</evidence>
<dbReference type="GO" id="GO:0019571">
    <property type="term" value="P:D-arabinose catabolic process"/>
    <property type="evidence" value="ECO:0007669"/>
    <property type="project" value="TreeGrafter"/>
</dbReference>
<evidence type="ECO:0000256" key="3">
    <source>
        <dbReference type="ARBA" id="ARBA00023211"/>
    </source>
</evidence>
<dbReference type="HAMAP" id="MF_01254">
    <property type="entry name" value="Fucose_iso"/>
    <property type="match status" value="1"/>
</dbReference>
<feature type="binding site" evidence="7">
    <location>
        <position position="530"/>
    </location>
    <ligand>
        <name>Mn(2+)</name>
        <dbReference type="ChEBI" id="CHEBI:29035"/>
    </ligand>
</feature>
<evidence type="ECO:0000313" key="11">
    <source>
        <dbReference type="EMBL" id="PWU67223.1"/>
    </source>
</evidence>
<dbReference type="PANTHER" id="PTHR37840">
    <property type="entry name" value="L-FUCOSE ISOMERASE"/>
    <property type="match status" value="1"/>
</dbReference>
<keyword evidence="6 7" id="KW-0119">Carbohydrate metabolism</keyword>
<dbReference type="PANTHER" id="PTHR37840:SF1">
    <property type="entry name" value="L-FUCOSE ISOMERASE"/>
    <property type="match status" value="1"/>
</dbReference>